<dbReference type="AlphaFoldDB" id="A0A317X4D7"/>
<proteinExistence type="predicted"/>
<sequence>MVGGGSEAIRNGWEERYDSEGGVDPQINLPVRISCKSFPRKPSDEPSKLSIRRYSQSWMICIASSIYFNASGMSRRADSMRLRYPILSGCVEYTGRPACFPVVCFDPCEATSGVFISGGWNHLDRNVNMPGGSGTEPGALGGGMSIPHSPMQAMSPQEMGYNRTI</sequence>
<feature type="region of interest" description="Disordered" evidence="1">
    <location>
        <begin position="132"/>
        <end position="153"/>
    </location>
</feature>
<evidence type="ECO:0000313" key="2">
    <source>
        <dbReference type="EMBL" id="PWY92462.1"/>
    </source>
</evidence>
<dbReference type="GeneID" id="37060112"/>
<evidence type="ECO:0000256" key="1">
    <source>
        <dbReference type="SAM" id="MobiDB-lite"/>
    </source>
</evidence>
<dbReference type="EMBL" id="MSFL01000001">
    <property type="protein sequence ID" value="PWY92462.1"/>
    <property type="molecule type" value="Genomic_DNA"/>
</dbReference>
<dbReference type="Proteomes" id="UP000247233">
    <property type="component" value="Unassembled WGS sequence"/>
</dbReference>
<protein>
    <submittedName>
        <fullName evidence="2">Uncharacterized protein</fullName>
    </submittedName>
</protein>
<accession>A0A317X4D7</accession>
<comment type="caution">
    <text evidence="2">The sequence shown here is derived from an EMBL/GenBank/DDBJ whole genome shotgun (WGS) entry which is preliminary data.</text>
</comment>
<name>A0A317X4D7_9EURO</name>
<gene>
    <name evidence="2" type="ORF">BO70DRAFT_11075</name>
</gene>
<reference evidence="2 3" key="1">
    <citation type="submission" date="2016-12" db="EMBL/GenBank/DDBJ databases">
        <title>The genomes of Aspergillus section Nigri reveals drivers in fungal speciation.</title>
        <authorList>
            <consortium name="DOE Joint Genome Institute"/>
            <person name="Vesth T.C."/>
            <person name="Nybo J."/>
            <person name="Theobald S."/>
            <person name="Brandl J."/>
            <person name="Frisvad J.C."/>
            <person name="Nielsen K.F."/>
            <person name="Lyhne E.K."/>
            <person name="Kogle M.E."/>
            <person name="Kuo A."/>
            <person name="Riley R."/>
            <person name="Clum A."/>
            <person name="Nolan M."/>
            <person name="Lipzen A."/>
            <person name="Salamov A."/>
            <person name="Henrissat B."/>
            <person name="Wiebenga A."/>
            <person name="De Vries R.P."/>
            <person name="Grigoriev I.V."/>
            <person name="Mortensen U.H."/>
            <person name="Andersen M.R."/>
            <person name="Baker S.E."/>
        </authorList>
    </citation>
    <scope>NUCLEOTIDE SEQUENCE [LARGE SCALE GENOMIC DNA]</scope>
    <source>
        <strain evidence="2 3">CBS 117.55</strain>
    </source>
</reference>
<keyword evidence="3" id="KW-1185">Reference proteome</keyword>
<dbReference type="RefSeq" id="XP_025404201.1">
    <property type="nucleotide sequence ID" value="XM_025537875.1"/>
</dbReference>
<dbReference type="VEuPathDB" id="FungiDB:BO70DRAFT_11075"/>
<evidence type="ECO:0000313" key="3">
    <source>
        <dbReference type="Proteomes" id="UP000247233"/>
    </source>
</evidence>
<feature type="compositionally biased region" description="Gly residues" evidence="1">
    <location>
        <begin position="132"/>
        <end position="144"/>
    </location>
</feature>
<organism evidence="2 3">
    <name type="scientific">Aspergillus heteromorphus CBS 117.55</name>
    <dbReference type="NCBI Taxonomy" id="1448321"/>
    <lineage>
        <taxon>Eukaryota</taxon>
        <taxon>Fungi</taxon>
        <taxon>Dikarya</taxon>
        <taxon>Ascomycota</taxon>
        <taxon>Pezizomycotina</taxon>
        <taxon>Eurotiomycetes</taxon>
        <taxon>Eurotiomycetidae</taxon>
        <taxon>Eurotiales</taxon>
        <taxon>Aspergillaceae</taxon>
        <taxon>Aspergillus</taxon>
        <taxon>Aspergillus subgen. Circumdati</taxon>
    </lineage>
</organism>